<dbReference type="AlphaFoldDB" id="A0A831ESL6"/>
<dbReference type="PROSITE" id="PS00217">
    <property type="entry name" value="SUGAR_TRANSPORT_2"/>
    <property type="match status" value="1"/>
</dbReference>
<feature type="transmembrane region" description="Helical" evidence="5">
    <location>
        <begin position="195"/>
        <end position="217"/>
    </location>
</feature>
<feature type="domain" description="Major facilitator superfamily (MFS) profile" evidence="6">
    <location>
        <begin position="43"/>
        <end position="455"/>
    </location>
</feature>
<protein>
    <submittedName>
        <fullName evidence="7">Putative 4-hydroxybenzoate MFS transporter</fullName>
    </submittedName>
</protein>
<keyword evidence="4 5" id="KW-0472">Membrane</keyword>
<dbReference type="SUPFAM" id="SSF103473">
    <property type="entry name" value="MFS general substrate transporter"/>
    <property type="match status" value="1"/>
</dbReference>
<dbReference type="Proteomes" id="UP000013111">
    <property type="component" value="Unassembled WGS sequence"/>
</dbReference>
<dbReference type="EMBL" id="CAPB01000020">
    <property type="protein sequence ID" value="CCO93928.1"/>
    <property type="molecule type" value="Genomic_DNA"/>
</dbReference>
<dbReference type="PROSITE" id="PS00216">
    <property type="entry name" value="SUGAR_TRANSPORT_1"/>
    <property type="match status" value="1"/>
</dbReference>
<feature type="transmembrane region" description="Helical" evidence="5">
    <location>
        <begin position="167"/>
        <end position="189"/>
    </location>
</feature>
<accession>A0A831ESL6</accession>
<dbReference type="PROSITE" id="PS50850">
    <property type="entry name" value="MFS"/>
    <property type="match status" value="1"/>
</dbReference>
<feature type="transmembrane region" description="Helical" evidence="5">
    <location>
        <begin position="109"/>
        <end position="129"/>
    </location>
</feature>
<feature type="transmembrane region" description="Helical" evidence="5">
    <location>
        <begin position="340"/>
        <end position="359"/>
    </location>
</feature>
<feature type="transmembrane region" description="Helical" evidence="5">
    <location>
        <begin position="271"/>
        <end position="293"/>
    </location>
</feature>
<feature type="transmembrane region" description="Helical" evidence="5">
    <location>
        <begin position="135"/>
        <end position="155"/>
    </location>
</feature>
<organism evidence="7 8">
    <name type="scientific">Erwinia amylovora NBRC 12687 = CFBP 1232</name>
    <dbReference type="NCBI Taxonomy" id="1219359"/>
    <lineage>
        <taxon>Bacteria</taxon>
        <taxon>Pseudomonadati</taxon>
        <taxon>Pseudomonadota</taxon>
        <taxon>Gammaproteobacteria</taxon>
        <taxon>Enterobacterales</taxon>
        <taxon>Erwiniaceae</taxon>
        <taxon>Erwinia</taxon>
    </lineage>
</organism>
<dbReference type="InterPro" id="IPR005829">
    <property type="entry name" value="Sugar_transporter_CS"/>
</dbReference>
<reference evidence="7 8" key="1">
    <citation type="submission" date="2012-11" db="EMBL/GenBank/DDBJ databases">
        <authorList>
            <person name="Linke B."/>
        </authorList>
    </citation>
    <scope>NUCLEOTIDE SEQUENCE [LARGE SCALE GENOMIC DNA]</scope>
    <source>
        <strain evidence="8">CFBP 1232</strain>
    </source>
</reference>
<proteinExistence type="predicted"/>
<feature type="transmembrane region" description="Helical" evidence="5">
    <location>
        <begin position="41"/>
        <end position="67"/>
    </location>
</feature>
<gene>
    <name evidence="7" type="primary">pcak3</name>
    <name evidence="7" type="ORF">BN437_1998</name>
</gene>
<feature type="transmembrane region" description="Helical" evidence="5">
    <location>
        <begin position="431"/>
        <end position="448"/>
    </location>
</feature>
<name>A0A831ESL6_ERWAM</name>
<keyword evidence="3 5" id="KW-1133">Transmembrane helix</keyword>
<evidence type="ECO:0000256" key="4">
    <source>
        <dbReference type="ARBA" id="ARBA00023136"/>
    </source>
</evidence>
<keyword evidence="2 5" id="KW-0812">Transmembrane</keyword>
<evidence type="ECO:0000256" key="5">
    <source>
        <dbReference type="SAM" id="Phobius"/>
    </source>
</evidence>
<dbReference type="InterPro" id="IPR036259">
    <property type="entry name" value="MFS_trans_sf"/>
</dbReference>
<evidence type="ECO:0000256" key="3">
    <source>
        <dbReference type="ARBA" id="ARBA00022989"/>
    </source>
</evidence>
<comment type="subcellular location">
    <subcellularLocation>
        <location evidence="1">Endomembrane system</location>
        <topology evidence="1">Multi-pass membrane protein</topology>
    </subcellularLocation>
</comment>
<dbReference type="CDD" id="cd17365">
    <property type="entry name" value="MFS_PcaK_like"/>
    <property type="match status" value="1"/>
</dbReference>
<evidence type="ECO:0000313" key="8">
    <source>
        <dbReference type="Proteomes" id="UP000013111"/>
    </source>
</evidence>
<feature type="transmembrane region" description="Helical" evidence="5">
    <location>
        <begin position="313"/>
        <end position="333"/>
    </location>
</feature>
<comment type="caution">
    <text evidence="7">The sequence shown here is derived from an EMBL/GenBank/DDBJ whole genome shotgun (WGS) entry which is preliminary data.</text>
</comment>
<dbReference type="InterPro" id="IPR011701">
    <property type="entry name" value="MFS"/>
</dbReference>
<evidence type="ECO:0000256" key="2">
    <source>
        <dbReference type="ARBA" id="ARBA00022692"/>
    </source>
</evidence>
<sequence>MLACQPDTPIDKKIRAFPMSNHDIIDVKEWIDSRPISGYQWLVLILCFIIIMFDGYDAAAMGFIAPALIEDWGISHAEMGPVLGAAMSGVALGALIAGPWSDKFGRKKILLISMACFACFSLMSAFARSPLEMGLLRFLTGLGLGAVMPNCVTLVSEYMPERRRSLMITVMYSGFNIGSGLGGFIAAGILPDYGWQAVLGLGGAIPLLMLPLLIWVLPESAMYLVVRSVNRDKIAAALRRIGGQFHAGTAFVLNAPVIPKKAQVLQLFTPGYAAGTLVLWLTYFMGMFVIYLLNGWLPTIMRSGGVTLERAAIVAGLFQLGGTLGGLLVGALMDRLRAKYVIGLFYLLGSLCLVSQGIWSFGPALLALLVFLAGVCINGAQTGLQAFSPMFYPTEMRATGVCWMHGIGRSGAIISSSLGGVLLGIFPGQTAIFIVLSLPALLAALSITRHHPAQVARQITGIDLDCLPPLMRTPNDR</sequence>
<dbReference type="Gene3D" id="1.20.1250.20">
    <property type="entry name" value="MFS general substrate transporter like domains"/>
    <property type="match status" value="2"/>
</dbReference>
<evidence type="ECO:0000259" key="6">
    <source>
        <dbReference type="PROSITE" id="PS50850"/>
    </source>
</evidence>
<evidence type="ECO:0000256" key="1">
    <source>
        <dbReference type="ARBA" id="ARBA00004127"/>
    </source>
</evidence>
<dbReference type="PANTHER" id="PTHR23508">
    <property type="entry name" value="CARBOXYLIC ACID TRANSPORTER PROTEIN HOMOLOG"/>
    <property type="match status" value="1"/>
</dbReference>
<dbReference type="PANTHER" id="PTHR23508:SF10">
    <property type="entry name" value="CARBOXYLIC ACID TRANSPORTER PROTEIN HOMOLOG"/>
    <property type="match status" value="1"/>
</dbReference>
<dbReference type="GO" id="GO:0005886">
    <property type="term" value="C:plasma membrane"/>
    <property type="evidence" value="ECO:0007669"/>
    <property type="project" value="UniProtKB-SubCell"/>
</dbReference>
<dbReference type="Pfam" id="PF07690">
    <property type="entry name" value="MFS_1"/>
    <property type="match status" value="1"/>
</dbReference>
<dbReference type="GO" id="GO:0046943">
    <property type="term" value="F:carboxylic acid transmembrane transporter activity"/>
    <property type="evidence" value="ECO:0007669"/>
    <property type="project" value="TreeGrafter"/>
</dbReference>
<reference evidence="7 8" key="2">
    <citation type="submission" date="2013-04" db="EMBL/GenBank/DDBJ databases">
        <title>Comparative genomics of 12 strains of Erwinia amylovora identifies a pan-genome with a large conserved core and provides insights into host specificity.</title>
        <authorList>
            <person name="Mann R.A."/>
            <person name="Smits T.H.M."/>
            <person name="Buehlmann A."/>
            <person name="Blom J."/>
            <person name="Goesmann A."/>
            <person name="Frey J.E."/>
            <person name="Plummer K.M."/>
            <person name="Beer S.V."/>
            <person name="Luck J."/>
            <person name="Duffy B."/>
            <person name="Rodoni B."/>
        </authorList>
    </citation>
    <scope>NUCLEOTIDE SEQUENCE [LARGE SCALE GENOMIC DNA]</scope>
    <source>
        <strain evidence="8">CFBP 1232</strain>
    </source>
</reference>
<evidence type="ECO:0000313" key="7">
    <source>
        <dbReference type="EMBL" id="CCO93928.1"/>
    </source>
</evidence>
<feature type="transmembrane region" description="Helical" evidence="5">
    <location>
        <begin position="79"/>
        <end position="97"/>
    </location>
</feature>
<dbReference type="InterPro" id="IPR020846">
    <property type="entry name" value="MFS_dom"/>
</dbReference>